<comment type="caution">
    <text evidence="6">The sequence shown here is derived from an EMBL/GenBank/DDBJ whole genome shotgun (WGS) entry which is preliminary data.</text>
</comment>
<dbReference type="SMART" id="SM00421">
    <property type="entry name" value="HTH_LUXR"/>
    <property type="match status" value="1"/>
</dbReference>
<dbReference type="PROSITE" id="PS50043">
    <property type="entry name" value="HTH_LUXR_2"/>
    <property type="match status" value="1"/>
</dbReference>
<organism evidence="6 7">
    <name type="scientific">Pseudoduganella violacea</name>
    <dbReference type="NCBI Taxonomy" id="1715466"/>
    <lineage>
        <taxon>Bacteria</taxon>
        <taxon>Pseudomonadati</taxon>
        <taxon>Pseudomonadota</taxon>
        <taxon>Betaproteobacteria</taxon>
        <taxon>Burkholderiales</taxon>
        <taxon>Oxalobacteraceae</taxon>
        <taxon>Telluria group</taxon>
        <taxon>Pseudoduganella</taxon>
    </lineage>
</organism>
<evidence type="ECO:0000313" key="7">
    <source>
        <dbReference type="Proteomes" id="UP000541535"/>
    </source>
</evidence>
<dbReference type="AlphaFoldDB" id="A0A7W5FTL6"/>
<keyword evidence="2 6" id="KW-0238">DNA-binding</keyword>
<protein>
    <submittedName>
        <fullName evidence="6">DNA-binding NarL/FixJ family response regulator</fullName>
    </submittedName>
</protein>
<dbReference type="CDD" id="cd06170">
    <property type="entry name" value="LuxR_C_like"/>
    <property type="match status" value="1"/>
</dbReference>
<gene>
    <name evidence="6" type="ORF">FHS03_001969</name>
</gene>
<feature type="domain" description="HTH luxR-type" evidence="4">
    <location>
        <begin position="147"/>
        <end position="212"/>
    </location>
</feature>
<dbReference type="Proteomes" id="UP000541535">
    <property type="component" value="Unassembled WGS sequence"/>
</dbReference>
<dbReference type="PROSITE" id="PS50110">
    <property type="entry name" value="RESPONSE_REGULATORY"/>
    <property type="match status" value="1"/>
</dbReference>
<accession>A0A7W5FTL6</accession>
<dbReference type="GO" id="GO:0000160">
    <property type="term" value="P:phosphorelay signal transduction system"/>
    <property type="evidence" value="ECO:0007669"/>
    <property type="project" value="InterPro"/>
</dbReference>
<dbReference type="EMBL" id="JACHXD010000004">
    <property type="protein sequence ID" value="MBB3118924.1"/>
    <property type="molecule type" value="Genomic_DNA"/>
</dbReference>
<dbReference type="Gene3D" id="3.40.50.2300">
    <property type="match status" value="1"/>
</dbReference>
<evidence type="ECO:0000256" key="3">
    <source>
        <dbReference type="PROSITE-ProRule" id="PRU00169"/>
    </source>
</evidence>
<dbReference type="PRINTS" id="PR00038">
    <property type="entry name" value="HTHLUXR"/>
</dbReference>
<dbReference type="InterPro" id="IPR058245">
    <property type="entry name" value="NreC/VraR/RcsB-like_REC"/>
</dbReference>
<dbReference type="Pfam" id="PF00196">
    <property type="entry name" value="GerE"/>
    <property type="match status" value="1"/>
</dbReference>
<dbReference type="SMART" id="SM00448">
    <property type="entry name" value="REC"/>
    <property type="match status" value="1"/>
</dbReference>
<feature type="modified residue" description="4-aspartylphosphate" evidence="3">
    <location>
        <position position="59"/>
    </location>
</feature>
<dbReference type="Pfam" id="PF00072">
    <property type="entry name" value="Response_reg"/>
    <property type="match status" value="1"/>
</dbReference>
<feature type="domain" description="Response regulatory" evidence="5">
    <location>
        <begin position="9"/>
        <end position="125"/>
    </location>
</feature>
<dbReference type="InterPro" id="IPR011006">
    <property type="entry name" value="CheY-like_superfamily"/>
</dbReference>
<dbReference type="SUPFAM" id="SSF46894">
    <property type="entry name" value="C-terminal effector domain of the bipartite response regulators"/>
    <property type="match status" value="1"/>
</dbReference>
<evidence type="ECO:0000256" key="1">
    <source>
        <dbReference type="ARBA" id="ARBA00022553"/>
    </source>
</evidence>
<dbReference type="InterPro" id="IPR001789">
    <property type="entry name" value="Sig_transdc_resp-reg_receiver"/>
</dbReference>
<dbReference type="GO" id="GO:0003677">
    <property type="term" value="F:DNA binding"/>
    <property type="evidence" value="ECO:0007669"/>
    <property type="project" value="UniProtKB-KW"/>
</dbReference>
<keyword evidence="7" id="KW-1185">Reference proteome</keyword>
<dbReference type="InterPro" id="IPR039420">
    <property type="entry name" value="WalR-like"/>
</dbReference>
<evidence type="ECO:0000259" key="5">
    <source>
        <dbReference type="PROSITE" id="PS50110"/>
    </source>
</evidence>
<reference evidence="6 7" key="1">
    <citation type="submission" date="2020-08" db="EMBL/GenBank/DDBJ databases">
        <title>Genomic Encyclopedia of Type Strains, Phase III (KMG-III): the genomes of soil and plant-associated and newly described type strains.</title>
        <authorList>
            <person name="Whitman W."/>
        </authorList>
    </citation>
    <scope>NUCLEOTIDE SEQUENCE [LARGE SCALE GENOMIC DNA]</scope>
    <source>
        <strain evidence="6 7">CECT 8897</strain>
    </source>
</reference>
<evidence type="ECO:0000313" key="6">
    <source>
        <dbReference type="EMBL" id="MBB3118924.1"/>
    </source>
</evidence>
<evidence type="ECO:0000256" key="2">
    <source>
        <dbReference type="ARBA" id="ARBA00023125"/>
    </source>
</evidence>
<dbReference type="CDD" id="cd17535">
    <property type="entry name" value="REC_NarL-like"/>
    <property type="match status" value="1"/>
</dbReference>
<evidence type="ECO:0000259" key="4">
    <source>
        <dbReference type="PROSITE" id="PS50043"/>
    </source>
</evidence>
<dbReference type="GO" id="GO:0006355">
    <property type="term" value="P:regulation of DNA-templated transcription"/>
    <property type="evidence" value="ECO:0007669"/>
    <property type="project" value="InterPro"/>
</dbReference>
<dbReference type="PANTHER" id="PTHR43214:SF43">
    <property type="entry name" value="TWO-COMPONENT RESPONSE REGULATOR"/>
    <property type="match status" value="1"/>
</dbReference>
<name>A0A7W5FTL6_9BURK</name>
<sequence length="216" mass="23663">MKKKNAAVRVLLADDHPVVMTGFALSLSEQGIEVVAQARSPQEALEQYDEQQPDVAVLDIRFGAELTGLDVARQLLAADAGARIVFLTQFDQDSMIREAYRIGARAFITKDCDPAELAAAVQRAHQGELYFMPRIAERLATLSVSGDQSPQSQLDERSLEIFTMMAEGLTNTEIAERLDVSSKTISNTSQAIKEKLGVHRAADITRLAVRHGLIQA</sequence>
<proteinExistence type="predicted"/>
<dbReference type="InterPro" id="IPR016032">
    <property type="entry name" value="Sig_transdc_resp-reg_C-effctor"/>
</dbReference>
<dbReference type="RefSeq" id="WP_183440791.1">
    <property type="nucleotide sequence ID" value="NZ_JACHXD010000004.1"/>
</dbReference>
<keyword evidence="1 3" id="KW-0597">Phosphoprotein</keyword>
<dbReference type="SUPFAM" id="SSF52172">
    <property type="entry name" value="CheY-like"/>
    <property type="match status" value="1"/>
</dbReference>
<dbReference type="PANTHER" id="PTHR43214">
    <property type="entry name" value="TWO-COMPONENT RESPONSE REGULATOR"/>
    <property type="match status" value="1"/>
</dbReference>
<dbReference type="InterPro" id="IPR000792">
    <property type="entry name" value="Tscrpt_reg_LuxR_C"/>
</dbReference>